<dbReference type="Proteomes" id="UP000034081">
    <property type="component" value="Unassembled WGS sequence"/>
</dbReference>
<dbReference type="GO" id="GO:0070694">
    <property type="term" value="F:5-hydroxymethyl-dUMP N-hydrolase activity"/>
    <property type="evidence" value="ECO:0007669"/>
    <property type="project" value="TreeGrafter"/>
</dbReference>
<dbReference type="PANTHER" id="PTHR15364">
    <property type="entry name" value="2'-DEOXYNUCLEOSIDE 5'-PHOSPHATE N-HYDROLASE 1"/>
    <property type="match status" value="1"/>
</dbReference>
<dbReference type="Gene3D" id="3.40.50.450">
    <property type="match status" value="1"/>
</dbReference>
<evidence type="ECO:0000313" key="2">
    <source>
        <dbReference type="Proteomes" id="UP000034081"/>
    </source>
</evidence>
<dbReference type="PANTHER" id="PTHR15364:SF0">
    <property type="entry name" value="2'-DEOXYNUCLEOSIDE 5'-PHOSPHATE N-HYDROLASE 1"/>
    <property type="match status" value="1"/>
</dbReference>
<sequence length="173" mass="19875">MRKETTKPFSGKKVYFSNSITGVPDIKRNFGWKLVQFMKKNGADVLDDFVGARNKEEHIKMFLKRTRYDRTKSPNPWYFVRKTDIKLVDEATHVVAIVNGPSFGVGMEIQRAIDKPKMGLPETPILCLVREDLLKGLSMMVRGVSKEEAPGFELKIYKDLKEVEKIIFNFLSS</sequence>
<dbReference type="SUPFAM" id="SSF52309">
    <property type="entry name" value="N-(deoxy)ribosyltransferase-like"/>
    <property type="match status" value="1"/>
</dbReference>
<dbReference type="GO" id="GO:0009159">
    <property type="term" value="P:deoxyribonucleoside monophosphate catabolic process"/>
    <property type="evidence" value="ECO:0007669"/>
    <property type="project" value="TreeGrafter"/>
</dbReference>
<dbReference type="EMBL" id="LBVL01000011">
    <property type="protein sequence ID" value="KKQ85051.1"/>
    <property type="molecule type" value="Genomic_DNA"/>
</dbReference>
<accession>A0A0G0P6W6</accession>
<comment type="caution">
    <text evidence="1">The sequence shown here is derived from an EMBL/GenBank/DDBJ whole genome shotgun (WGS) entry which is preliminary data.</text>
</comment>
<proteinExistence type="predicted"/>
<reference evidence="1 2" key="1">
    <citation type="journal article" date="2015" name="Nature">
        <title>rRNA introns, odd ribosomes, and small enigmatic genomes across a large radiation of phyla.</title>
        <authorList>
            <person name="Brown C.T."/>
            <person name="Hug L.A."/>
            <person name="Thomas B.C."/>
            <person name="Sharon I."/>
            <person name="Castelle C.J."/>
            <person name="Singh A."/>
            <person name="Wilkins M.J."/>
            <person name="Williams K.H."/>
            <person name="Banfield J.F."/>
        </authorList>
    </citation>
    <scope>NUCLEOTIDE SEQUENCE [LARGE SCALE GENOMIC DNA]</scope>
</reference>
<evidence type="ECO:0000313" key="1">
    <source>
        <dbReference type="EMBL" id="KKQ85051.1"/>
    </source>
</evidence>
<organism evidence="1 2">
    <name type="scientific">Candidatus Woesebacteria bacterium GW2011_GWB1_38_8</name>
    <dbReference type="NCBI Taxonomy" id="1618570"/>
    <lineage>
        <taxon>Bacteria</taxon>
        <taxon>Candidatus Woeseibacteriota</taxon>
    </lineage>
</organism>
<dbReference type="AlphaFoldDB" id="A0A0G0P6W6"/>
<name>A0A0G0P6W6_9BACT</name>
<evidence type="ECO:0008006" key="3">
    <source>
        <dbReference type="Google" id="ProtNLM"/>
    </source>
</evidence>
<gene>
    <name evidence="1" type="ORF">UT08_C0011G0069</name>
</gene>
<dbReference type="STRING" id="1618570.UT08_C0011G0069"/>
<dbReference type="InterPro" id="IPR051239">
    <property type="entry name" value="2'-dNMP_N-hydrolase"/>
</dbReference>
<protein>
    <recommendedName>
        <fullName evidence="3">Nucleoside 2-deoxyribosyltransferase</fullName>
    </recommendedName>
</protein>